<dbReference type="SUPFAM" id="SSF57302">
    <property type="entry name" value="Snake toxin-like"/>
    <property type="match status" value="1"/>
</dbReference>
<proteinExistence type="predicted"/>
<sequence>MHLAAPSRLLLACSLAFMPFSTVSWEITMSDLEEKNVNEFSSSGLKCPTCFAVKGRKCSPELKWCPTDKIKCVEFSGIINTGVSDIAIELKKCITIDLCRDTVTSYMGFPVTNKSVSCKSAVRNGARARAGPPTPIFFFVLFLKKLLH</sequence>
<name>A0A6J0DWA9_PERMB</name>
<keyword evidence="4" id="KW-1185">Reference proteome</keyword>
<protein>
    <submittedName>
        <fullName evidence="3">LY6/PLAUR domain containing 9</fullName>
    </submittedName>
</protein>
<reference evidence="3" key="2">
    <citation type="submission" date="2025-08" db="UniProtKB">
        <authorList>
            <consortium name="Ensembl"/>
        </authorList>
    </citation>
    <scope>IDENTIFICATION</scope>
</reference>
<feature type="signal peptide" evidence="2">
    <location>
        <begin position="1"/>
        <end position="24"/>
    </location>
</feature>
<evidence type="ECO:0000313" key="3">
    <source>
        <dbReference type="Ensembl" id="ENSPEMP00000026777.1"/>
    </source>
</evidence>
<dbReference type="OrthoDB" id="9907178at2759"/>
<reference evidence="3 4" key="1">
    <citation type="submission" date="2018-10" db="EMBL/GenBank/DDBJ databases">
        <title>Improved assembly of the deer mouse Peromyscus maniculatus genome.</title>
        <authorList>
            <person name="Lassance J.-M."/>
            <person name="Hoekstra H.E."/>
        </authorList>
    </citation>
    <scope>NUCLEOTIDE SEQUENCE [LARGE SCALE GENOMIC DNA]</scope>
</reference>
<dbReference type="AlphaFoldDB" id="A0A6J0DWA9"/>
<reference evidence="3" key="3">
    <citation type="submission" date="2025-09" db="UniProtKB">
        <authorList>
            <consortium name="Ensembl"/>
        </authorList>
    </citation>
    <scope>IDENTIFICATION</scope>
</reference>
<dbReference type="RefSeq" id="XP_015858922.1">
    <property type="nucleotide sequence ID" value="XM_016003436.3"/>
</dbReference>
<dbReference type="GeneID" id="107402202"/>
<evidence type="ECO:0000256" key="2">
    <source>
        <dbReference type="SAM" id="SignalP"/>
    </source>
</evidence>
<accession>A0A6J0DWA9</accession>
<organism evidence="3 4">
    <name type="scientific">Peromyscus maniculatus bairdii</name>
    <name type="common">Prairie deer mouse</name>
    <dbReference type="NCBI Taxonomy" id="230844"/>
    <lineage>
        <taxon>Eukaryota</taxon>
        <taxon>Metazoa</taxon>
        <taxon>Chordata</taxon>
        <taxon>Craniata</taxon>
        <taxon>Vertebrata</taxon>
        <taxon>Euteleostomi</taxon>
        <taxon>Mammalia</taxon>
        <taxon>Eutheria</taxon>
        <taxon>Euarchontoglires</taxon>
        <taxon>Glires</taxon>
        <taxon>Rodentia</taxon>
        <taxon>Myomorpha</taxon>
        <taxon>Muroidea</taxon>
        <taxon>Cricetidae</taxon>
        <taxon>Neotominae</taxon>
        <taxon>Peromyscus</taxon>
    </lineage>
</organism>
<dbReference type="GeneTree" id="ENSGT00390000010671"/>
<evidence type="ECO:0000256" key="1">
    <source>
        <dbReference type="ARBA" id="ARBA00022729"/>
    </source>
</evidence>
<keyword evidence="1 2" id="KW-0732">Signal</keyword>
<dbReference type="Proteomes" id="UP000694547">
    <property type="component" value="Chromosome 8"/>
</dbReference>
<gene>
    <name evidence="3" type="primary">LOC107402202</name>
</gene>
<dbReference type="Ensembl" id="ENSPEMT00000031179.2">
    <property type="protein sequence ID" value="ENSPEMP00000026777.1"/>
    <property type="gene ID" value="ENSPEMG00000022775.2"/>
</dbReference>
<evidence type="ECO:0000313" key="4">
    <source>
        <dbReference type="Proteomes" id="UP000694547"/>
    </source>
</evidence>
<feature type="chain" id="PRO_5044637148" evidence="2">
    <location>
        <begin position="25"/>
        <end position="148"/>
    </location>
</feature>
<dbReference type="Gene3D" id="2.10.60.10">
    <property type="entry name" value="CD59"/>
    <property type="match status" value="1"/>
</dbReference>
<dbReference type="RefSeq" id="XP_042139364.1">
    <property type="nucleotide sequence ID" value="XM_042283430.1"/>
</dbReference>
<dbReference type="InterPro" id="IPR045860">
    <property type="entry name" value="Snake_toxin-like_sf"/>
</dbReference>